<organism evidence="3">
    <name type="scientific">mine drainage metagenome</name>
    <dbReference type="NCBI Taxonomy" id="410659"/>
    <lineage>
        <taxon>unclassified sequences</taxon>
        <taxon>metagenomes</taxon>
        <taxon>ecological metagenomes</taxon>
    </lineage>
</organism>
<evidence type="ECO:0000313" key="3">
    <source>
        <dbReference type="EMBL" id="EQD54304.1"/>
    </source>
</evidence>
<dbReference type="SUPFAM" id="SSF52540">
    <property type="entry name" value="P-loop containing nucleoside triphosphate hydrolases"/>
    <property type="match status" value="1"/>
</dbReference>
<evidence type="ECO:0008006" key="4">
    <source>
        <dbReference type="Google" id="ProtNLM"/>
    </source>
</evidence>
<feature type="non-terminal residue" evidence="3">
    <location>
        <position position="44"/>
    </location>
</feature>
<gene>
    <name evidence="3" type="ORF">B2A_06049</name>
</gene>
<comment type="caution">
    <text evidence="3">The sequence shown here is derived from an EMBL/GenBank/DDBJ whole genome shotgun (WGS) entry which is preliminary data.</text>
</comment>
<dbReference type="AlphaFoldDB" id="T1BLY1"/>
<reference evidence="3" key="2">
    <citation type="journal article" date="2014" name="ISME J.">
        <title>Microbial stratification in low pH oxic and suboxic macroscopic growths along an acid mine drainage.</title>
        <authorList>
            <person name="Mendez-Garcia C."/>
            <person name="Mesa V."/>
            <person name="Sprenger R.R."/>
            <person name="Richter M."/>
            <person name="Diez M.S."/>
            <person name="Solano J."/>
            <person name="Bargiela R."/>
            <person name="Golyshina O.V."/>
            <person name="Manteca A."/>
            <person name="Ramos J.L."/>
            <person name="Gallego J.R."/>
            <person name="Llorente I."/>
            <person name="Martins Dos Santos V.A."/>
            <person name="Jensen O.N."/>
            <person name="Pelaez A.I."/>
            <person name="Sanchez J."/>
            <person name="Ferrer M."/>
        </authorList>
    </citation>
    <scope>NUCLEOTIDE SEQUENCE</scope>
</reference>
<dbReference type="PANTHER" id="PTHR43335">
    <property type="entry name" value="ABC TRANSPORTER, ATP-BINDING PROTEIN"/>
    <property type="match status" value="1"/>
</dbReference>
<keyword evidence="2" id="KW-0813">Transport</keyword>
<protein>
    <recommendedName>
        <fullName evidence="4">ABC transporter ATP-binding protein</fullName>
    </recommendedName>
</protein>
<comment type="similarity">
    <text evidence="1">Belongs to the ABC transporter superfamily.</text>
</comment>
<reference evidence="3" key="1">
    <citation type="submission" date="2013-08" db="EMBL/GenBank/DDBJ databases">
        <authorList>
            <person name="Mendez C."/>
            <person name="Richter M."/>
            <person name="Ferrer M."/>
            <person name="Sanchez J."/>
        </authorList>
    </citation>
    <scope>NUCLEOTIDE SEQUENCE</scope>
</reference>
<dbReference type="PANTHER" id="PTHR43335:SF4">
    <property type="entry name" value="ABC TRANSPORTER, ATP-BINDING PROTEIN"/>
    <property type="match status" value="1"/>
</dbReference>
<dbReference type="EMBL" id="AUZZ01004246">
    <property type="protein sequence ID" value="EQD54304.1"/>
    <property type="molecule type" value="Genomic_DNA"/>
</dbReference>
<evidence type="ECO:0000256" key="1">
    <source>
        <dbReference type="ARBA" id="ARBA00005417"/>
    </source>
</evidence>
<proteinExistence type="inferred from homology"/>
<evidence type="ECO:0000256" key="2">
    <source>
        <dbReference type="ARBA" id="ARBA00022448"/>
    </source>
</evidence>
<dbReference type="InterPro" id="IPR027417">
    <property type="entry name" value="P-loop_NTPase"/>
</dbReference>
<accession>T1BLY1</accession>
<name>T1BLY1_9ZZZZ</name>
<dbReference type="Gene3D" id="3.40.50.300">
    <property type="entry name" value="P-loop containing nucleotide triphosphate hydrolases"/>
    <property type="match status" value="1"/>
</dbReference>
<sequence>MTDPIVTEDLEKTYPGGTRAVAGVSIEVRPGEIFGFLGPNGAGK</sequence>